<comment type="subcellular location">
    <subcellularLocation>
        <location evidence="2">Cytoplasm</location>
    </subcellularLocation>
    <subcellularLocation>
        <location evidence="1">Nucleus</location>
    </subcellularLocation>
</comment>
<dbReference type="GO" id="GO:0005886">
    <property type="term" value="C:plasma membrane"/>
    <property type="evidence" value="ECO:0007669"/>
    <property type="project" value="InterPro"/>
</dbReference>
<evidence type="ECO:0000256" key="5">
    <source>
        <dbReference type="ARBA" id="ARBA00023242"/>
    </source>
</evidence>
<evidence type="ECO:0000256" key="2">
    <source>
        <dbReference type="ARBA" id="ARBA00004496"/>
    </source>
</evidence>
<dbReference type="EMBL" id="ML002410">
    <property type="protein sequence ID" value="RKP38058.1"/>
    <property type="molecule type" value="Genomic_DNA"/>
</dbReference>
<dbReference type="GO" id="GO:0000387">
    <property type="term" value="P:spliceosomal snRNP assembly"/>
    <property type="evidence" value="ECO:0007669"/>
    <property type="project" value="InterPro"/>
</dbReference>
<dbReference type="GO" id="GO:0005829">
    <property type="term" value="C:cytosol"/>
    <property type="evidence" value="ECO:0007669"/>
    <property type="project" value="InterPro"/>
</dbReference>
<keyword evidence="8" id="KW-1185">Reference proteome</keyword>
<dbReference type="GO" id="GO:0034709">
    <property type="term" value="C:methylosome"/>
    <property type="evidence" value="ECO:0007669"/>
    <property type="project" value="InterPro"/>
</dbReference>
<feature type="compositionally biased region" description="Acidic residues" evidence="6">
    <location>
        <begin position="206"/>
        <end position="221"/>
    </location>
</feature>
<dbReference type="GO" id="GO:0045292">
    <property type="term" value="P:mRNA cis splicing, via spliceosome"/>
    <property type="evidence" value="ECO:0007669"/>
    <property type="project" value="TreeGrafter"/>
</dbReference>
<feature type="compositionally biased region" description="Low complexity" evidence="6">
    <location>
        <begin position="119"/>
        <end position="129"/>
    </location>
</feature>
<dbReference type="PANTHER" id="PTHR21399:SF0">
    <property type="entry name" value="METHYLOSOME SUBUNIT PICLN"/>
    <property type="match status" value="1"/>
</dbReference>
<dbReference type="Proteomes" id="UP000268162">
    <property type="component" value="Unassembled WGS sequence"/>
</dbReference>
<evidence type="ECO:0000256" key="4">
    <source>
        <dbReference type="ARBA" id="ARBA00022490"/>
    </source>
</evidence>
<comment type="similarity">
    <text evidence="3">Belongs to the pICln (TC 1.A.47) family.</text>
</comment>
<dbReference type="GO" id="GO:0006884">
    <property type="term" value="P:cell volume homeostasis"/>
    <property type="evidence" value="ECO:0007669"/>
    <property type="project" value="InterPro"/>
</dbReference>
<feature type="region of interest" description="Disordered" evidence="6">
    <location>
        <begin position="195"/>
        <end position="229"/>
    </location>
</feature>
<proteinExistence type="inferred from homology"/>
<protein>
    <submittedName>
        <fullName evidence="7">Regulator of volume decrease after cellular swelling-domain-containing protein</fullName>
    </submittedName>
</protein>
<evidence type="ECO:0000256" key="1">
    <source>
        <dbReference type="ARBA" id="ARBA00004123"/>
    </source>
</evidence>
<feature type="compositionally biased region" description="Acidic residues" evidence="6">
    <location>
        <begin position="146"/>
        <end position="167"/>
    </location>
</feature>
<dbReference type="InterPro" id="IPR011993">
    <property type="entry name" value="PH-like_dom_sf"/>
</dbReference>
<accession>A0A4P9ZXF6</accession>
<evidence type="ECO:0000256" key="3">
    <source>
        <dbReference type="ARBA" id="ARBA00007054"/>
    </source>
</evidence>
<dbReference type="Pfam" id="PF03517">
    <property type="entry name" value="Voldacs"/>
    <property type="match status" value="1"/>
</dbReference>
<sequence length="229" mass="23855">MARLIKALPALTTPEQPDRAGQVLRLQVPHITCTVSPALTCGPLGEGSLYVAESQLIFYSETSKCGLALPYPSIILHGVVRPSNTPSPSGADTTPAAAAGHLYCQIDRPIFDGSFMPPTNTTTAASTTNGGEVGSKQSRSRGGDELASESDEESDDGSATGEVDEPLGSEVHFRPADAGQLRRIFDCVSECAALHPSGDNSAAESDGAESDGSDTEFDEGVFDPNQIVM</sequence>
<name>A0A4P9ZXF6_9FUNG</name>
<dbReference type="GO" id="GO:0034715">
    <property type="term" value="C:pICln-Sm protein complex"/>
    <property type="evidence" value="ECO:0007669"/>
    <property type="project" value="InterPro"/>
</dbReference>
<evidence type="ECO:0000313" key="7">
    <source>
        <dbReference type="EMBL" id="RKP38058.1"/>
    </source>
</evidence>
<feature type="region of interest" description="Disordered" evidence="6">
    <location>
        <begin position="114"/>
        <end position="172"/>
    </location>
</feature>
<keyword evidence="4" id="KW-0963">Cytoplasm</keyword>
<dbReference type="InterPro" id="IPR003521">
    <property type="entry name" value="ICln"/>
</dbReference>
<dbReference type="PANTHER" id="PTHR21399">
    <property type="entry name" value="CHLORIDE CONDUCTANCE REGULATORY PROTEIN ICLN"/>
    <property type="match status" value="1"/>
</dbReference>
<dbReference type="GO" id="GO:0005681">
    <property type="term" value="C:spliceosomal complex"/>
    <property type="evidence" value="ECO:0007669"/>
    <property type="project" value="TreeGrafter"/>
</dbReference>
<reference evidence="8" key="1">
    <citation type="journal article" date="2018" name="Nat. Microbiol.">
        <title>Leveraging single-cell genomics to expand the fungal tree of life.</title>
        <authorList>
            <person name="Ahrendt S.R."/>
            <person name="Quandt C.A."/>
            <person name="Ciobanu D."/>
            <person name="Clum A."/>
            <person name="Salamov A."/>
            <person name="Andreopoulos B."/>
            <person name="Cheng J.F."/>
            <person name="Woyke T."/>
            <person name="Pelin A."/>
            <person name="Henrissat B."/>
            <person name="Reynolds N.K."/>
            <person name="Benny G.L."/>
            <person name="Smith M.E."/>
            <person name="James T.Y."/>
            <person name="Grigoriev I.V."/>
        </authorList>
    </citation>
    <scope>NUCLEOTIDE SEQUENCE [LARGE SCALE GENOMIC DNA]</scope>
    <source>
        <strain evidence="8">RSA 468</strain>
    </source>
</reference>
<dbReference type="PRINTS" id="PR01348">
    <property type="entry name" value="ICLNCHANNEL"/>
</dbReference>
<keyword evidence="5" id="KW-0539">Nucleus</keyword>
<dbReference type="InterPro" id="IPR039924">
    <property type="entry name" value="ICln/Lot5/Saf5"/>
</dbReference>
<evidence type="ECO:0000256" key="6">
    <source>
        <dbReference type="SAM" id="MobiDB-lite"/>
    </source>
</evidence>
<gene>
    <name evidence="7" type="ORF">BJ085DRAFT_40488</name>
</gene>
<dbReference type="AlphaFoldDB" id="A0A4P9ZXF6"/>
<organism evidence="7 8">
    <name type="scientific">Dimargaris cristalligena</name>
    <dbReference type="NCBI Taxonomy" id="215637"/>
    <lineage>
        <taxon>Eukaryota</taxon>
        <taxon>Fungi</taxon>
        <taxon>Fungi incertae sedis</taxon>
        <taxon>Zoopagomycota</taxon>
        <taxon>Kickxellomycotina</taxon>
        <taxon>Dimargaritomycetes</taxon>
        <taxon>Dimargaritales</taxon>
        <taxon>Dimargaritaceae</taxon>
        <taxon>Dimargaris</taxon>
    </lineage>
</organism>
<dbReference type="Gene3D" id="2.30.29.30">
    <property type="entry name" value="Pleckstrin-homology domain (PH domain)/Phosphotyrosine-binding domain (PTB)"/>
    <property type="match status" value="1"/>
</dbReference>
<dbReference type="GO" id="GO:0006821">
    <property type="term" value="P:chloride transport"/>
    <property type="evidence" value="ECO:0007669"/>
    <property type="project" value="InterPro"/>
</dbReference>
<evidence type="ECO:0000313" key="8">
    <source>
        <dbReference type="Proteomes" id="UP000268162"/>
    </source>
</evidence>
<dbReference type="STRING" id="215637.A0A4P9ZXF6"/>